<dbReference type="EMBL" id="BLJN01000012">
    <property type="protein sequence ID" value="GFE84900.1"/>
    <property type="molecule type" value="Genomic_DNA"/>
</dbReference>
<evidence type="ECO:0000259" key="2">
    <source>
        <dbReference type="Pfam" id="PF13767"/>
    </source>
</evidence>
<evidence type="ECO:0000313" key="3">
    <source>
        <dbReference type="EMBL" id="GFE84900.1"/>
    </source>
</evidence>
<accession>A0A829YNR6</accession>
<dbReference type="RefSeq" id="WP_161816480.1">
    <property type="nucleotide sequence ID" value="NZ_BLJN01000012.1"/>
</dbReference>
<keyword evidence="1" id="KW-0732">Signal</keyword>
<feature type="chain" id="PRO_5032935192" description="DUF4168 domain-containing protein" evidence="1">
    <location>
        <begin position="31"/>
        <end position="139"/>
    </location>
</feature>
<gene>
    <name evidence="3" type="ORF">GCM10011487_69000</name>
</gene>
<name>A0A829YNR6_9GAMM</name>
<protein>
    <recommendedName>
        <fullName evidence="2">DUF4168 domain-containing protein</fullName>
    </recommendedName>
</protein>
<proteinExistence type="predicted"/>
<keyword evidence="4" id="KW-1185">Reference proteome</keyword>
<feature type="signal peptide" evidence="1">
    <location>
        <begin position="1"/>
        <end position="30"/>
    </location>
</feature>
<sequence length="139" mass="14881">MNSVTFPSRTSFVLVLAGILVAGSGSIAVAQAPKEEAPPPSATPVPPAAAPLEDKKLDQYADAYLDIEQIQVEASAQLDKADNEAAAVAIKEKAEGAIIQAIERSGLKLDEFNQITEVAELDNDVRRKIADRVEKRRTI</sequence>
<dbReference type="Proteomes" id="UP000445000">
    <property type="component" value="Unassembled WGS sequence"/>
</dbReference>
<evidence type="ECO:0000313" key="4">
    <source>
        <dbReference type="Proteomes" id="UP000445000"/>
    </source>
</evidence>
<reference evidence="4" key="1">
    <citation type="submission" date="2020-01" db="EMBL/GenBank/DDBJ databases">
        <title>'Steroidobacter agaridevorans' sp. nov., agar-degrading bacteria isolated from rhizosphere soils.</title>
        <authorList>
            <person name="Ikenaga M."/>
            <person name="Kataoka M."/>
            <person name="Murouchi A."/>
            <person name="Katsuragi S."/>
            <person name="Sakai M."/>
        </authorList>
    </citation>
    <scope>NUCLEOTIDE SEQUENCE [LARGE SCALE GENOMIC DNA]</scope>
    <source>
        <strain evidence="4">YU21-B</strain>
    </source>
</reference>
<organism evidence="3 4">
    <name type="scientific">Steroidobacter agaridevorans</name>
    <dbReference type="NCBI Taxonomy" id="2695856"/>
    <lineage>
        <taxon>Bacteria</taxon>
        <taxon>Pseudomonadati</taxon>
        <taxon>Pseudomonadota</taxon>
        <taxon>Gammaproteobacteria</taxon>
        <taxon>Steroidobacterales</taxon>
        <taxon>Steroidobacteraceae</taxon>
        <taxon>Steroidobacter</taxon>
    </lineage>
</organism>
<dbReference type="InterPro" id="IPR025433">
    <property type="entry name" value="DUF4168"/>
</dbReference>
<dbReference type="Pfam" id="PF13767">
    <property type="entry name" value="DUF4168"/>
    <property type="match status" value="1"/>
</dbReference>
<dbReference type="AlphaFoldDB" id="A0A829YNR6"/>
<feature type="domain" description="DUF4168" evidence="2">
    <location>
        <begin position="54"/>
        <end position="129"/>
    </location>
</feature>
<evidence type="ECO:0000256" key="1">
    <source>
        <dbReference type="SAM" id="SignalP"/>
    </source>
</evidence>
<comment type="caution">
    <text evidence="3">The sequence shown here is derived from an EMBL/GenBank/DDBJ whole genome shotgun (WGS) entry which is preliminary data.</text>
</comment>